<geneLocation type="plasmid" evidence="1 2">
    <name>p2</name>
</geneLocation>
<reference evidence="1 2" key="1">
    <citation type="submission" date="2021-05" db="EMBL/GenBank/DDBJ databases">
        <title>Comparative genomic studies on the polysaccharide-degrading batcterial strains of the Flammeovirga genus.</title>
        <authorList>
            <person name="Zewei F."/>
            <person name="Zheng Z."/>
            <person name="Yu L."/>
            <person name="Ruyue G."/>
            <person name="Yanhong M."/>
            <person name="Yuanyuan C."/>
            <person name="Jingyan G."/>
            <person name="Wenjun H."/>
        </authorList>
    </citation>
    <scope>NUCLEOTIDE SEQUENCE [LARGE SCALE GENOMIC DNA]</scope>
    <source>
        <strain evidence="1 2">YS10</strain>
        <plasmid evidence="1 2">p2</plasmid>
    </source>
</reference>
<dbReference type="EMBL" id="CP076131">
    <property type="protein sequence ID" value="QWG10781.1"/>
    <property type="molecule type" value="Genomic_DNA"/>
</dbReference>
<dbReference type="RefSeq" id="WP_158631277.1">
    <property type="nucleotide sequence ID" value="NZ_CP076131.1"/>
</dbReference>
<protein>
    <submittedName>
        <fullName evidence="1">DUF285 domain-containing protein</fullName>
    </submittedName>
</protein>
<organism evidence="1 2">
    <name type="scientific">Flammeovirga kamogawensis</name>
    <dbReference type="NCBI Taxonomy" id="373891"/>
    <lineage>
        <taxon>Bacteria</taxon>
        <taxon>Pseudomonadati</taxon>
        <taxon>Bacteroidota</taxon>
        <taxon>Cytophagia</taxon>
        <taxon>Cytophagales</taxon>
        <taxon>Flammeovirgaceae</taxon>
        <taxon>Flammeovirga</taxon>
    </lineage>
</organism>
<gene>
    <name evidence="1" type="ORF">KM029_26845</name>
</gene>
<dbReference type="Pfam" id="PF03382">
    <property type="entry name" value="DUF285"/>
    <property type="match status" value="1"/>
</dbReference>
<accession>A0ABX8H4P2</accession>
<dbReference type="Proteomes" id="UP000682802">
    <property type="component" value="Plasmid p2"/>
</dbReference>
<name>A0ABX8H4P2_9BACT</name>
<evidence type="ECO:0000313" key="2">
    <source>
        <dbReference type="Proteomes" id="UP000682802"/>
    </source>
</evidence>
<dbReference type="InterPro" id="IPR005046">
    <property type="entry name" value="DUF285"/>
</dbReference>
<proteinExistence type="predicted"/>
<dbReference type="NCBIfam" id="TIGR02167">
    <property type="entry name" value="Liste_lipo_26"/>
    <property type="match status" value="2"/>
</dbReference>
<sequence>MQTIIKAPNTKKVGDTLEIENNTYLIVDREMLDQYIKDGKDCRFVITTHVTDMSCLFKEIKDFNQDISRWDVSNVISMVEMFMICESFNQDISKWDVSKVNEMNGMFAFAYSFNQDISNWDVSNVKKMIGAFWCAKSFNQDISKWDISNVLNMEMFLYGAESYKQDITKWEKSLDESTLNYLKENNGIKVEKQIVSFESYEKKIEYIENEIGAKYPDIFKELLYSLKTNDSITLHFPFEDYQILNSLLNDENFYEYDRSEDCILWSKNNQINSDIIKLPIAKVTKGNESQYIFFEAKKGSESKGEIFYEDVSLTDPGKVKISNSIDFIMGIVNVNNNEAIIDCSQKSFEDYMKIIVPSEEITSLDEDFTVRLNKSENECDNHFDLDLGATIFEDEDESATFSKIEVITNISNSNFNVTSVRYYYNSIPGFQWNIERNFNVFYSNFVITIDCLVKSMIFLHEQNLLKSEDFMKSIDMDMVIEQIKKGFVQVDYS</sequence>
<keyword evidence="2" id="KW-1185">Reference proteome</keyword>
<evidence type="ECO:0000313" key="1">
    <source>
        <dbReference type="EMBL" id="QWG10781.1"/>
    </source>
</evidence>
<keyword evidence="1" id="KW-0614">Plasmid</keyword>
<dbReference type="InterPro" id="IPR011889">
    <property type="entry name" value="Liste_lipo_26"/>
</dbReference>